<feature type="transmembrane region" description="Helical" evidence="1">
    <location>
        <begin position="12"/>
        <end position="34"/>
    </location>
</feature>
<protein>
    <submittedName>
        <fullName evidence="2">Uncharacterized protein</fullName>
    </submittedName>
</protein>
<evidence type="ECO:0000256" key="1">
    <source>
        <dbReference type="SAM" id="Phobius"/>
    </source>
</evidence>
<sequence>MHVFMAELLAGSTPLVMCLTVLMIALALLLLLIVRPVVKKTRPEDVPTTLFGLGYVMASLSAYLPWGKWRTFGSCGHRHGGHRHGPKFQCASCASDHLRRWTERAPPVPGFHEHLIVRCNLGSVSGVMSEGAAYERGSVGRFG</sequence>
<gene>
    <name evidence="2" type="ORF">AB5J52_21110</name>
</gene>
<accession>A0AB39QQR6</accession>
<organism evidence="2">
    <name type="scientific">Streptomyces sp. R39</name>
    <dbReference type="NCBI Taxonomy" id="3238631"/>
    <lineage>
        <taxon>Bacteria</taxon>
        <taxon>Bacillati</taxon>
        <taxon>Actinomycetota</taxon>
        <taxon>Actinomycetes</taxon>
        <taxon>Kitasatosporales</taxon>
        <taxon>Streptomycetaceae</taxon>
        <taxon>Streptomyces</taxon>
    </lineage>
</organism>
<dbReference type="AlphaFoldDB" id="A0AB39QQR6"/>
<proteinExistence type="predicted"/>
<evidence type="ECO:0000313" key="2">
    <source>
        <dbReference type="EMBL" id="XDQ44561.1"/>
    </source>
</evidence>
<keyword evidence="1" id="KW-1133">Transmembrane helix</keyword>
<dbReference type="RefSeq" id="WP_369223448.1">
    <property type="nucleotide sequence ID" value="NZ_CP163441.1"/>
</dbReference>
<name>A0AB39QQR6_9ACTN</name>
<reference evidence="2" key="1">
    <citation type="submission" date="2024-07" db="EMBL/GenBank/DDBJ databases">
        <authorList>
            <person name="Yu S.T."/>
        </authorList>
    </citation>
    <scope>NUCLEOTIDE SEQUENCE</scope>
    <source>
        <strain evidence="2">R39</strain>
    </source>
</reference>
<dbReference type="EMBL" id="CP163441">
    <property type="protein sequence ID" value="XDQ44561.1"/>
    <property type="molecule type" value="Genomic_DNA"/>
</dbReference>
<keyword evidence="1" id="KW-0812">Transmembrane</keyword>
<keyword evidence="1" id="KW-0472">Membrane</keyword>